<organism evidence="2 3">
    <name type="scientific">Geodermatophilus aquaeductus</name>
    <dbReference type="NCBI Taxonomy" id="1564161"/>
    <lineage>
        <taxon>Bacteria</taxon>
        <taxon>Bacillati</taxon>
        <taxon>Actinomycetota</taxon>
        <taxon>Actinomycetes</taxon>
        <taxon>Geodermatophilales</taxon>
        <taxon>Geodermatophilaceae</taxon>
        <taxon>Geodermatophilus</taxon>
    </lineage>
</organism>
<name>A0A521FJC6_9ACTN</name>
<dbReference type="InterPro" id="IPR036513">
    <property type="entry name" value="STAS_dom_sf"/>
</dbReference>
<evidence type="ECO:0000313" key="2">
    <source>
        <dbReference type="EMBL" id="SMO96313.1"/>
    </source>
</evidence>
<dbReference type="Gene3D" id="3.30.530.20">
    <property type="match status" value="1"/>
</dbReference>
<accession>A0A521FJC6</accession>
<proteinExistence type="predicted"/>
<reference evidence="2 3" key="1">
    <citation type="submission" date="2017-05" db="EMBL/GenBank/DDBJ databases">
        <authorList>
            <person name="Varghese N."/>
            <person name="Submissions S."/>
        </authorList>
    </citation>
    <scope>NUCLEOTIDE SEQUENCE [LARGE SCALE GENOMIC DNA]</scope>
    <source>
        <strain evidence="2 3">DSM 46834</strain>
    </source>
</reference>
<dbReference type="InterPro" id="IPR058548">
    <property type="entry name" value="MlaB-like_STAS"/>
</dbReference>
<dbReference type="EMBL" id="FXTJ01000009">
    <property type="protein sequence ID" value="SMO96313.1"/>
    <property type="molecule type" value="Genomic_DNA"/>
</dbReference>
<gene>
    <name evidence="2" type="ORF">SAMN06273567_109181</name>
</gene>
<feature type="domain" description="MlaB-like STAS" evidence="1">
    <location>
        <begin position="176"/>
        <end position="252"/>
    </location>
</feature>
<dbReference type="SUPFAM" id="SSF55961">
    <property type="entry name" value="Bet v1-like"/>
    <property type="match status" value="1"/>
</dbReference>
<dbReference type="Gene3D" id="3.30.750.24">
    <property type="entry name" value="STAS domain"/>
    <property type="match status" value="1"/>
</dbReference>
<evidence type="ECO:0000313" key="3">
    <source>
        <dbReference type="Proteomes" id="UP000317484"/>
    </source>
</evidence>
<dbReference type="RefSeq" id="WP_142460242.1">
    <property type="nucleotide sequence ID" value="NZ_FXTJ01000009.1"/>
</dbReference>
<sequence length="273" mass="30084">MTTASGTRRIPFPRQEVWRALTAPLAYCPVCDVSYVFSETVEEDGAERIGRGTRFVCVGGRLEGAPPPPGAVRGQVVDYQARRRIGTRLERPHETWHTVFELTDSGRDATDVAVTVTHEPTGGSRLVRALLRRSLEKMLWRTVDAELAKLPDHVRQVNEDPLLPSAIDDGPDGPVLHLRGEVTTEVVRRIERAGDLAELGVVAVDVAQVTFIEATAFRGLLRWARAVSRDDRPAVVRGENPYFDEMLGVVGLRDAFHRERHADDLPSPGGAAS</sequence>
<dbReference type="InterPro" id="IPR023393">
    <property type="entry name" value="START-like_dom_sf"/>
</dbReference>
<dbReference type="Proteomes" id="UP000317484">
    <property type="component" value="Unassembled WGS sequence"/>
</dbReference>
<dbReference type="SUPFAM" id="SSF52091">
    <property type="entry name" value="SpoIIaa-like"/>
    <property type="match status" value="1"/>
</dbReference>
<dbReference type="Pfam" id="PF13466">
    <property type="entry name" value="STAS_2"/>
    <property type="match status" value="1"/>
</dbReference>
<dbReference type="AlphaFoldDB" id="A0A521FJC6"/>
<protein>
    <submittedName>
        <fullName evidence="2">Polyketide cyclase / dehydrase and lipid transport</fullName>
    </submittedName>
</protein>
<evidence type="ECO:0000259" key="1">
    <source>
        <dbReference type="Pfam" id="PF13466"/>
    </source>
</evidence>
<keyword evidence="3" id="KW-1185">Reference proteome</keyword>